<evidence type="ECO:0000256" key="2">
    <source>
        <dbReference type="ARBA" id="ARBA00022574"/>
    </source>
</evidence>
<sequence>MLAALTTDALVLIDPPTLKKAPTSIPTTCSFSSQPTACAWAPDHSCLFVSLGNTIEKYDLNGTLLDTIYSGPSPLTTLVSKDKGNTLILGAGTQVIVLETQTGKVPQSFKSHKLPVLALSLSNDSSLLASISVSTVHVHNLSLASHTVLRGLPSGEVTACAFHPHTRTRLLLGIGLQLAVYDTTRPSGPSKTIVIEKGAGQIVAIACSPFSKTLVAVAYSGGNVSLVDLEKDKGLFRTLSLHVPLTSLVFSPEGAALYAGTENGNVLTLDLRALDKPPKTISVSEDCQKVVYMAIQVRFQGLRARSL</sequence>
<comment type="subunit">
    <text evidence="4">Component of the RIX1 complex, composed of IPI1, RIX1/IPI2 and IPI3 in a 1:2:2 stoichiometry. The complex interacts (via RIX1) with MDN1 (via its hexameric AAA ATPase ring) and the pre-60S ribosome particles.</text>
</comment>
<dbReference type="Proteomes" id="UP000186601">
    <property type="component" value="Unassembled WGS sequence"/>
</dbReference>
<dbReference type="SMART" id="SM00320">
    <property type="entry name" value="WD40"/>
    <property type="match status" value="5"/>
</dbReference>
<proteinExistence type="inferred from homology"/>
<evidence type="ECO:0000256" key="4">
    <source>
        <dbReference type="RuleBase" id="RU369067"/>
    </source>
</evidence>
<dbReference type="InterPro" id="IPR015943">
    <property type="entry name" value="WD40/YVTN_repeat-like_dom_sf"/>
</dbReference>
<comment type="subcellular location">
    <subcellularLocation>
        <location evidence="4">Nucleus</location>
    </subcellularLocation>
</comment>
<dbReference type="InterPro" id="IPR036322">
    <property type="entry name" value="WD40_repeat_dom_sf"/>
</dbReference>
<dbReference type="GO" id="GO:0006261">
    <property type="term" value="P:DNA-templated DNA replication"/>
    <property type="evidence" value="ECO:0007669"/>
    <property type="project" value="TreeGrafter"/>
</dbReference>
<dbReference type="GO" id="GO:0120330">
    <property type="term" value="C:rixosome complex"/>
    <property type="evidence" value="ECO:0007669"/>
    <property type="project" value="UniProtKB-UniRule"/>
</dbReference>
<comment type="function">
    <text evidence="4">Component of the RIX1 complex required for processing of ITS2 sequences from 35S pre-rRNA.</text>
</comment>
<evidence type="ECO:0000256" key="1">
    <source>
        <dbReference type="ARBA" id="ARBA00010143"/>
    </source>
</evidence>
<organism evidence="5 6">
    <name type="scientific">Hermanssonia centrifuga</name>
    <dbReference type="NCBI Taxonomy" id="98765"/>
    <lineage>
        <taxon>Eukaryota</taxon>
        <taxon>Fungi</taxon>
        <taxon>Dikarya</taxon>
        <taxon>Basidiomycota</taxon>
        <taxon>Agaricomycotina</taxon>
        <taxon>Agaricomycetes</taxon>
        <taxon>Polyporales</taxon>
        <taxon>Meruliaceae</taxon>
        <taxon>Hermanssonia</taxon>
    </lineage>
</organism>
<keyword evidence="6" id="KW-1185">Reference proteome</keyword>
<evidence type="ECO:0000256" key="3">
    <source>
        <dbReference type="ARBA" id="ARBA00022737"/>
    </source>
</evidence>
<dbReference type="PANTHER" id="PTHR18763:SF0">
    <property type="entry name" value="WD REPEAT-CONTAINING PROTEIN 18"/>
    <property type="match status" value="1"/>
</dbReference>
<dbReference type="PANTHER" id="PTHR18763">
    <property type="entry name" value="WD-REPEAT PROTEIN 18"/>
    <property type="match status" value="1"/>
</dbReference>
<evidence type="ECO:0000313" key="5">
    <source>
        <dbReference type="EMBL" id="PSR75377.1"/>
    </source>
</evidence>
<evidence type="ECO:0000313" key="6">
    <source>
        <dbReference type="Proteomes" id="UP000186601"/>
    </source>
</evidence>
<keyword evidence="2 4" id="KW-0853">WD repeat</keyword>
<name>A0A2R6NRK2_9APHY</name>
<comment type="similarity">
    <text evidence="1 4">Belongs to the WD repeat IPI3/WDR18 family.</text>
</comment>
<gene>
    <name evidence="5" type="ORF">PHLCEN_2v9135</name>
</gene>
<keyword evidence="4" id="KW-0698">rRNA processing</keyword>
<dbReference type="OrthoDB" id="1602884at2759"/>
<keyword evidence="4" id="KW-0539">Nucleus</keyword>
<comment type="caution">
    <text evidence="5">The sequence shown here is derived from an EMBL/GenBank/DDBJ whole genome shotgun (WGS) entry which is preliminary data.</text>
</comment>
<keyword evidence="3" id="KW-0677">Repeat</keyword>
<dbReference type="GO" id="GO:0006364">
    <property type="term" value="P:rRNA processing"/>
    <property type="evidence" value="ECO:0007669"/>
    <property type="project" value="UniProtKB-UniRule"/>
</dbReference>
<dbReference type="SUPFAM" id="SSF50978">
    <property type="entry name" value="WD40 repeat-like"/>
    <property type="match status" value="1"/>
</dbReference>
<dbReference type="InterPro" id="IPR045227">
    <property type="entry name" value="WDR18/Ipi3/RID3"/>
</dbReference>
<dbReference type="InterPro" id="IPR001680">
    <property type="entry name" value="WD40_rpt"/>
</dbReference>
<reference evidence="5 6" key="1">
    <citation type="submission" date="2018-02" db="EMBL/GenBank/DDBJ databases">
        <title>Genome sequence of the basidiomycete white-rot fungus Phlebia centrifuga.</title>
        <authorList>
            <person name="Granchi Z."/>
            <person name="Peng M."/>
            <person name="de Vries R.P."/>
            <person name="Hilden K."/>
            <person name="Makela M.R."/>
            <person name="Grigoriev I."/>
            <person name="Riley R."/>
        </authorList>
    </citation>
    <scope>NUCLEOTIDE SEQUENCE [LARGE SCALE GENOMIC DNA]</scope>
    <source>
        <strain evidence="5 6">FBCC195</strain>
    </source>
</reference>
<accession>A0A2R6NRK2</accession>
<dbReference type="EMBL" id="MLYV02000904">
    <property type="protein sequence ID" value="PSR75377.1"/>
    <property type="molecule type" value="Genomic_DNA"/>
</dbReference>
<dbReference type="GO" id="GO:0005656">
    <property type="term" value="C:nuclear pre-replicative complex"/>
    <property type="evidence" value="ECO:0007669"/>
    <property type="project" value="TreeGrafter"/>
</dbReference>
<dbReference type="STRING" id="98765.A0A2R6NRK2"/>
<protein>
    <recommendedName>
        <fullName evidence="4">Pre-rRNA-processing protein IPI3</fullName>
    </recommendedName>
</protein>
<dbReference type="AlphaFoldDB" id="A0A2R6NRK2"/>
<dbReference type="Gene3D" id="2.130.10.10">
    <property type="entry name" value="YVTN repeat-like/Quinoprotein amine dehydrogenase"/>
    <property type="match status" value="2"/>
</dbReference>